<dbReference type="AlphaFoldDB" id="B6GBB0"/>
<sequence length="378" mass="42031">MSSEQGTTRHAVSVAVPVYNVERYLAQCLDSIQSSLGRRLQLIIVDDGSTDASRAIAERYAERAGADPSLPDVEIVAKPNGGYGSAVNAALDRADGTYVGIVEPDDYLDGDLFGELYAIAVETDLPDVVKSTYKRVWMPDTPDQRIWGSLLRHRGVRTWERGCTTLGESPELVRWHPSVWSAIYRRDFLRETNTRFIEAPGAGWVDNPFVMRAMCQAQRIAFTDDAWYCYREDRPGSSSVTKAPTLSLTRWLQMADEVAASRWSADEGVLASLASIGFRYASHLWDAPEAEDGQVRELLARVMNAIPKHVALSLDDVSPAAKQRYLAMTRQDGDVGGAGAYRLAMLRELLYSWRENGLYFACERAGLHRHAADAPKPR</sequence>
<keyword evidence="2 4" id="KW-0808">Transferase</keyword>
<evidence type="ECO:0000313" key="5">
    <source>
        <dbReference type="Proteomes" id="UP000003560"/>
    </source>
</evidence>
<keyword evidence="1 4" id="KW-0328">Glycosyltransferase</keyword>
<dbReference type="Pfam" id="PF00535">
    <property type="entry name" value="Glycos_transf_2"/>
    <property type="match status" value="1"/>
</dbReference>
<proteinExistence type="predicted"/>
<dbReference type="SUPFAM" id="SSF53448">
    <property type="entry name" value="Nucleotide-diphospho-sugar transferases"/>
    <property type="match status" value="1"/>
</dbReference>
<keyword evidence="5" id="KW-1185">Reference proteome</keyword>
<dbReference type="RefSeq" id="WP_006721013.1">
    <property type="nucleotide sequence ID" value="NZ_CP085935.1"/>
</dbReference>
<evidence type="ECO:0000313" key="4">
    <source>
        <dbReference type="EMBL" id="EEA90429.1"/>
    </source>
</evidence>
<evidence type="ECO:0000256" key="2">
    <source>
        <dbReference type="ARBA" id="ARBA00022679"/>
    </source>
</evidence>
<dbReference type="Proteomes" id="UP000003560">
    <property type="component" value="Unassembled WGS sequence"/>
</dbReference>
<dbReference type="InterPro" id="IPR001173">
    <property type="entry name" value="Glyco_trans_2-like"/>
</dbReference>
<dbReference type="Gene3D" id="3.90.550.10">
    <property type="entry name" value="Spore Coat Polysaccharide Biosynthesis Protein SpsA, Chain A"/>
    <property type="match status" value="1"/>
</dbReference>
<organism evidence="4 5">
    <name type="scientific">Collinsella stercoris DSM 13279</name>
    <dbReference type="NCBI Taxonomy" id="445975"/>
    <lineage>
        <taxon>Bacteria</taxon>
        <taxon>Bacillati</taxon>
        <taxon>Actinomycetota</taxon>
        <taxon>Coriobacteriia</taxon>
        <taxon>Coriobacteriales</taxon>
        <taxon>Coriobacteriaceae</taxon>
        <taxon>Collinsella</taxon>
    </lineage>
</organism>
<feature type="domain" description="Glycosyltransferase 2-like" evidence="3">
    <location>
        <begin position="13"/>
        <end position="157"/>
    </location>
</feature>
<gene>
    <name evidence="4" type="ORF">COLSTE_01370</name>
</gene>
<dbReference type="EC" id="2.4.-.-" evidence="4"/>
<dbReference type="InterPro" id="IPR029044">
    <property type="entry name" value="Nucleotide-diphossugar_trans"/>
</dbReference>
<comment type="caution">
    <text evidence="4">The sequence shown here is derived from an EMBL/GenBank/DDBJ whole genome shotgun (WGS) entry which is preliminary data.</text>
</comment>
<evidence type="ECO:0000256" key="1">
    <source>
        <dbReference type="ARBA" id="ARBA00022676"/>
    </source>
</evidence>
<name>B6GBB0_9ACTN</name>
<reference evidence="4 5" key="2">
    <citation type="submission" date="2008-10" db="EMBL/GenBank/DDBJ databases">
        <authorList>
            <person name="Fulton L."/>
            <person name="Clifton S."/>
            <person name="Fulton B."/>
            <person name="Xu J."/>
            <person name="Minx P."/>
            <person name="Pepin K.H."/>
            <person name="Johnson M."/>
            <person name="Thiruvilangam P."/>
            <person name="Bhonagiri V."/>
            <person name="Nash W.E."/>
            <person name="Mardis E.R."/>
            <person name="Wilson R.K."/>
        </authorList>
    </citation>
    <scope>NUCLEOTIDE SEQUENCE [LARGE SCALE GENOMIC DNA]</scope>
    <source>
        <strain evidence="4 5">DSM 13279</strain>
    </source>
</reference>
<accession>B6GBB0</accession>
<evidence type="ECO:0000259" key="3">
    <source>
        <dbReference type="Pfam" id="PF00535"/>
    </source>
</evidence>
<protein>
    <submittedName>
        <fullName evidence="4">Glycosyltransferase, group 2 family protein</fullName>
        <ecNumber evidence="4">2.4.-.-</ecNumber>
    </submittedName>
</protein>
<reference evidence="4 5" key="1">
    <citation type="submission" date="2008-10" db="EMBL/GenBank/DDBJ databases">
        <title>Draft genome sequence of Collinsella stercoris (DSM 13279).</title>
        <authorList>
            <person name="Sudarsanam P."/>
            <person name="Ley R."/>
            <person name="Guruge J."/>
            <person name="Turnbaugh P.J."/>
            <person name="Mahowald M."/>
            <person name="Liep D."/>
            <person name="Gordon J."/>
        </authorList>
    </citation>
    <scope>NUCLEOTIDE SEQUENCE [LARGE SCALE GENOMIC DNA]</scope>
    <source>
        <strain evidence="4 5">DSM 13279</strain>
    </source>
</reference>
<dbReference type="STRING" id="445975.COLSTE_01370"/>
<dbReference type="CDD" id="cd00761">
    <property type="entry name" value="Glyco_tranf_GTA_type"/>
    <property type="match status" value="1"/>
</dbReference>
<dbReference type="PANTHER" id="PTHR22916">
    <property type="entry name" value="GLYCOSYLTRANSFERASE"/>
    <property type="match status" value="1"/>
</dbReference>
<dbReference type="EMBL" id="ABXJ01000072">
    <property type="protein sequence ID" value="EEA90429.1"/>
    <property type="molecule type" value="Genomic_DNA"/>
</dbReference>
<dbReference type="PANTHER" id="PTHR22916:SF51">
    <property type="entry name" value="GLYCOSYLTRANSFERASE EPSH-RELATED"/>
    <property type="match status" value="1"/>
</dbReference>
<dbReference type="GeneID" id="98003125"/>
<dbReference type="eggNOG" id="COG1216">
    <property type="taxonomic scope" value="Bacteria"/>
</dbReference>
<dbReference type="HOGENOM" id="CLU_025996_25_3_11"/>
<dbReference type="GO" id="GO:0016757">
    <property type="term" value="F:glycosyltransferase activity"/>
    <property type="evidence" value="ECO:0007669"/>
    <property type="project" value="UniProtKB-KW"/>
</dbReference>